<dbReference type="EMBL" id="BSFP01000002">
    <property type="protein sequence ID" value="GLK98760.1"/>
    <property type="molecule type" value="Genomic_DNA"/>
</dbReference>
<evidence type="ECO:0000313" key="3">
    <source>
        <dbReference type="Proteomes" id="UP001143480"/>
    </source>
</evidence>
<dbReference type="Proteomes" id="UP001143480">
    <property type="component" value="Unassembled WGS sequence"/>
</dbReference>
<protein>
    <submittedName>
        <fullName evidence="2">Uncharacterized protein</fullName>
    </submittedName>
</protein>
<evidence type="ECO:0000313" key="2">
    <source>
        <dbReference type="EMBL" id="GLK98760.1"/>
    </source>
</evidence>
<feature type="region of interest" description="Disordered" evidence="1">
    <location>
        <begin position="186"/>
        <end position="273"/>
    </location>
</feature>
<proteinExistence type="predicted"/>
<reference evidence="2" key="2">
    <citation type="submission" date="2023-01" db="EMBL/GenBank/DDBJ databases">
        <authorList>
            <person name="Sun Q."/>
            <person name="Evtushenko L."/>
        </authorList>
    </citation>
    <scope>NUCLEOTIDE SEQUENCE</scope>
    <source>
        <strain evidence="2">VKM Ac-1321</strain>
    </source>
</reference>
<name>A0A9W6KED7_9ACTN</name>
<keyword evidence="3" id="KW-1185">Reference proteome</keyword>
<sequence length="451" mass="47535">MLFNPVANVSGTSDLRIIAGDTAVGQAFCDPLTFAGQPGSDLDARVRELLRLVWPSTPAQARLMWGARIAARARQHPIDELVPEVIADIIGLPAAMLRSLNPEEPTQHLYSQLLALVRSRPAARPETVLDELLFWHGLGQDRVSLDAVAALVTALTASVWDATTMLLPGLLDAALTAADSPGLDDTHLGGAGHDGAPVANTGLDRAQLIGPGPSRAPGANADVDRAQLRRGGPDLARPGDTSPELARPGGMDLEFARPGGTGPELARPGGMDLEPAQLGDLERDHDPFMGAGFDCSPLADAGAGFGPARVADSDSDRARLVESVLRNGPGVIGWLRTTTQAVLLDGELIPAGQRCLLLVDAEEPAGAGRRTREPLRTLRWLSADAPNGAGAMFARLVGNALPALPTELARVPRLEEVPVRSPRRLQLILRAAISHGTPATVRAQSRRTRRA</sequence>
<organism evidence="2 3">
    <name type="scientific">Dactylosporangium matsuzakiense</name>
    <dbReference type="NCBI Taxonomy" id="53360"/>
    <lineage>
        <taxon>Bacteria</taxon>
        <taxon>Bacillati</taxon>
        <taxon>Actinomycetota</taxon>
        <taxon>Actinomycetes</taxon>
        <taxon>Micromonosporales</taxon>
        <taxon>Micromonosporaceae</taxon>
        <taxon>Dactylosporangium</taxon>
    </lineage>
</organism>
<gene>
    <name evidence="2" type="ORF">GCM10017581_005010</name>
</gene>
<dbReference type="RefSeq" id="WP_261962354.1">
    <property type="nucleotide sequence ID" value="NZ_BAAAXA010000001.1"/>
</dbReference>
<dbReference type="AlphaFoldDB" id="A0A9W6KED7"/>
<comment type="caution">
    <text evidence="2">The sequence shown here is derived from an EMBL/GenBank/DDBJ whole genome shotgun (WGS) entry which is preliminary data.</text>
</comment>
<accession>A0A9W6KED7</accession>
<evidence type="ECO:0000256" key="1">
    <source>
        <dbReference type="SAM" id="MobiDB-lite"/>
    </source>
</evidence>
<reference evidence="2" key="1">
    <citation type="journal article" date="2014" name="Int. J. Syst. Evol. Microbiol.">
        <title>Complete genome sequence of Corynebacterium casei LMG S-19264T (=DSM 44701T), isolated from a smear-ripened cheese.</title>
        <authorList>
            <consortium name="US DOE Joint Genome Institute (JGI-PGF)"/>
            <person name="Walter F."/>
            <person name="Albersmeier A."/>
            <person name="Kalinowski J."/>
            <person name="Ruckert C."/>
        </authorList>
    </citation>
    <scope>NUCLEOTIDE SEQUENCE</scope>
    <source>
        <strain evidence="2">VKM Ac-1321</strain>
    </source>
</reference>